<dbReference type="AlphaFoldDB" id="A0A8J5VUG6"/>
<evidence type="ECO:0000256" key="1">
    <source>
        <dbReference type="SAM" id="MobiDB-lite"/>
    </source>
</evidence>
<keyword evidence="3" id="KW-1185">Reference proteome</keyword>
<feature type="compositionally biased region" description="Basic and acidic residues" evidence="1">
    <location>
        <begin position="25"/>
        <end position="37"/>
    </location>
</feature>
<name>A0A8J5VUG6_ZIZPA</name>
<proteinExistence type="predicted"/>
<dbReference type="EMBL" id="JAAALK010000283">
    <property type="protein sequence ID" value="KAG8071926.1"/>
    <property type="molecule type" value="Genomic_DNA"/>
</dbReference>
<reference evidence="2" key="2">
    <citation type="submission" date="2021-02" db="EMBL/GenBank/DDBJ databases">
        <authorList>
            <person name="Kimball J.A."/>
            <person name="Haas M.W."/>
            <person name="Macchietto M."/>
            <person name="Kono T."/>
            <person name="Duquette J."/>
            <person name="Shao M."/>
        </authorList>
    </citation>
    <scope>NUCLEOTIDE SEQUENCE</scope>
    <source>
        <tissue evidence="2">Fresh leaf tissue</tissue>
    </source>
</reference>
<evidence type="ECO:0000313" key="3">
    <source>
        <dbReference type="Proteomes" id="UP000729402"/>
    </source>
</evidence>
<feature type="region of interest" description="Disordered" evidence="1">
    <location>
        <begin position="24"/>
        <end position="49"/>
    </location>
</feature>
<reference evidence="2" key="1">
    <citation type="journal article" date="2021" name="bioRxiv">
        <title>Whole Genome Assembly and Annotation of Northern Wild Rice, Zizania palustris L., Supports a Whole Genome Duplication in the Zizania Genus.</title>
        <authorList>
            <person name="Haas M."/>
            <person name="Kono T."/>
            <person name="Macchietto M."/>
            <person name="Millas R."/>
            <person name="McGilp L."/>
            <person name="Shao M."/>
            <person name="Duquette J."/>
            <person name="Hirsch C.N."/>
            <person name="Kimball J."/>
        </authorList>
    </citation>
    <scope>NUCLEOTIDE SEQUENCE</scope>
    <source>
        <tissue evidence="2">Fresh leaf tissue</tissue>
    </source>
</reference>
<protein>
    <submittedName>
        <fullName evidence="2">Uncharacterized protein</fullName>
    </submittedName>
</protein>
<organism evidence="2 3">
    <name type="scientific">Zizania palustris</name>
    <name type="common">Northern wild rice</name>
    <dbReference type="NCBI Taxonomy" id="103762"/>
    <lineage>
        <taxon>Eukaryota</taxon>
        <taxon>Viridiplantae</taxon>
        <taxon>Streptophyta</taxon>
        <taxon>Embryophyta</taxon>
        <taxon>Tracheophyta</taxon>
        <taxon>Spermatophyta</taxon>
        <taxon>Magnoliopsida</taxon>
        <taxon>Liliopsida</taxon>
        <taxon>Poales</taxon>
        <taxon>Poaceae</taxon>
        <taxon>BOP clade</taxon>
        <taxon>Oryzoideae</taxon>
        <taxon>Oryzeae</taxon>
        <taxon>Zizaniinae</taxon>
        <taxon>Zizania</taxon>
    </lineage>
</organism>
<evidence type="ECO:0000313" key="2">
    <source>
        <dbReference type="EMBL" id="KAG8071926.1"/>
    </source>
</evidence>
<comment type="caution">
    <text evidence="2">The sequence shown here is derived from an EMBL/GenBank/DDBJ whole genome shotgun (WGS) entry which is preliminary data.</text>
</comment>
<gene>
    <name evidence="2" type="ORF">GUJ93_ZPchr0006g42163</name>
</gene>
<sequence length="139" mass="15497">MAPSGRAVRGDLRRVPWAAVEEGFSGERRRDRAESRARGWGAGGSSARLDALGASKPKTRAAANGRKRPWSARADGAARGWQFGDFAWAFGDYFRRCGLPRRLGFDEEAVYRFPLLMAEPVYLRRGRVRDLPAAVEPKF</sequence>
<dbReference type="Proteomes" id="UP000729402">
    <property type="component" value="Unassembled WGS sequence"/>
</dbReference>
<accession>A0A8J5VUG6</accession>